<dbReference type="AlphaFoldDB" id="A0A087UIX7"/>
<organism evidence="1 2">
    <name type="scientific">Stegodyphus mimosarum</name>
    <name type="common">African social velvet spider</name>
    <dbReference type="NCBI Taxonomy" id="407821"/>
    <lineage>
        <taxon>Eukaryota</taxon>
        <taxon>Metazoa</taxon>
        <taxon>Ecdysozoa</taxon>
        <taxon>Arthropoda</taxon>
        <taxon>Chelicerata</taxon>
        <taxon>Arachnida</taxon>
        <taxon>Araneae</taxon>
        <taxon>Araneomorphae</taxon>
        <taxon>Entelegynae</taxon>
        <taxon>Eresoidea</taxon>
        <taxon>Eresidae</taxon>
        <taxon>Stegodyphus</taxon>
    </lineage>
</organism>
<dbReference type="EMBL" id="KK120002">
    <property type="protein sequence ID" value="KFM77316.1"/>
    <property type="molecule type" value="Genomic_DNA"/>
</dbReference>
<proteinExistence type="predicted"/>
<name>A0A087UIX7_STEMI</name>
<feature type="non-terminal residue" evidence="1">
    <location>
        <position position="50"/>
    </location>
</feature>
<accession>A0A087UIX7</accession>
<keyword evidence="2" id="KW-1185">Reference proteome</keyword>
<dbReference type="Proteomes" id="UP000054359">
    <property type="component" value="Unassembled WGS sequence"/>
</dbReference>
<protein>
    <submittedName>
        <fullName evidence="1">Uncharacterized protein</fullName>
    </submittedName>
</protein>
<evidence type="ECO:0000313" key="2">
    <source>
        <dbReference type="Proteomes" id="UP000054359"/>
    </source>
</evidence>
<reference evidence="1 2" key="1">
    <citation type="submission" date="2013-11" db="EMBL/GenBank/DDBJ databases">
        <title>Genome sequencing of Stegodyphus mimosarum.</title>
        <authorList>
            <person name="Bechsgaard J."/>
        </authorList>
    </citation>
    <scope>NUCLEOTIDE SEQUENCE [LARGE SCALE GENOMIC DNA]</scope>
</reference>
<gene>
    <name evidence="1" type="ORF">X975_23134</name>
</gene>
<sequence>MLNVIKKHLLCYVSCMVIFVSLLRILNLVVDICVICSFILILMIIHMCRK</sequence>
<evidence type="ECO:0000313" key="1">
    <source>
        <dbReference type="EMBL" id="KFM77316.1"/>
    </source>
</evidence>